<evidence type="ECO:0000313" key="3">
    <source>
        <dbReference type="Proteomes" id="UP001151760"/>
    </source>
</evidence>
<feature type="compositionally biased region" description="Basic and acidic residues" evidence="1">
    <location>
        <begin position="176"/>
        <end position="191"/>
    </location>
</feature>
<comment type="caution">
    <text evidence="2">The sequence shown here is derived from an EMBL/GenBank/DDBJ whole genome shotgun (WGS) entry which is preliminary data.</text>
</comment>
<dbReference type="Proteomes" id="UP001151760">
    <property type="component" value="Unassembled WGS sequence"/>
</dbReference>
<dbReference type="CDD" id="cd09272">
    <property type="entry name" value="RNase_HI_RT_Ty1"/>
    <property type="match status" value="1"/>
</dbReference>
<dbReference type="PANTHER" id="PTHR11439:SF483">
    <property type="entry name" value="PEPTIDE SYNTHASE GLIP-LIKE, PUTATIVE (AFU_ORTHOLOGUE AFUA_3G12920)-RELATED"/>
    <property type="match status" value="1"/>
</dbReference>
<sequence>MKTLLKVIRYVKLTLSQGLFFSSNNNLHLTVYCDSDWASYPFSRRSVTSYEIFLGSSLISWQSKKQNVVSRSSTEAEYRALADTTCEITWLKYLLQEFKVQSSTPVPIMCDNISSIALASNPVQHARTKHIEIDCHFVRDKVRQAQGTIAGGLSRRRDNHTVGGVFASRAATTSRDGGRKRDSKTRDAVPRLAYQKEEEYGLVGKKDESGVV</sequence>
<gene>
    <name evidence="2" type="ORF">Tco_0729220</name>
</gene>
<dbReference type="InterPro" id="IPR043502">
    <property type="entry name" value="DNA/RNA_pol_sf"/>
</dbReference>
<accession>A0ABQ4YNA2</accession>
<evidence type="ECO:0000313" key="2">
    <source>
        <dbReference type="EMBL" id="GJS79339.1"/>
    </source>
</evidence>
<protein>
    <submittedName>
        <fullName evidence="2">Uncharacterized mitochondrial protein-like protein</fullName>
    </submittedName>
</protein>
<organism evidence="2 3">
    <name type="scientific">Tanacetum coccineum</name>
    <dbReference type="NCBI Taxonomy" id="301880"/>
    <lineage>
        <taxon>Eukaryota</taxon>
        <taxon>Viridiplantae</taxon>
        <taxon>Streptophyta</taxon>
        <taxon>Embryophyta</taxon>
        <taxon>Tracheophyta</taxon>
        <taxon>Spermatophyta</taxon>
        <taxon>Magnoliopsida</taxon>
        <taxon>eudicotyledons</taxon>
        <taxon>Gunneridae</taxon>
        <taxon>Pentapetalae</taxon>
        <taxon>asterids</taxon>
        <taxon>campanulids</taxon>
        <taxon>Asterales</taxon>
        <taxon>Asteraceae</taxon>
        <taxon>Asteroideae</taxon>
        <taxon>Anthemideae</taxon>
        <taxon>Anthemidinae</taxon>
        <taxon>Tanacetum</taxon>
    </lineage>
</organism>
<name>A0ABQ4YNA2_9ASTR</name>
<reference evidence="2" key="2">
    <citation type="submission" date="2022-01" db="EMBL/GenBank/DDBJ databases">
        <authorList>
            <person name="Yamashiro T."/>
            <person name="Shiraishi A."/>
            <person name="Satake H."/>
            <person name="Nakayama K."/>
        </authorList>
    </citation>
    <scope>NUCLEOTIDE SEQUENCE</scope>
</reference>
<dbReference type="SUPFAM" id="SSF56672">
    <property type="entry name" value="DNA/RNA polymerases"/>
    <property type="match status" value="1"/>
</dbReference>
<feature type="region of interest" description="Disordered" evidence="1">
    <location>
        <begin position="169"/>
        <end position="191"/>
    </location>
</feature>
<reference evidence="2" key="1">
    <citation type="journal article" date="2022" name="Int. J. Mol. Sci.">
        <title>Draft Genome of Tanacetum Coccineum: Genomic Comparison of Closely Related Tanacetum-Family Plants.</title>
        <authorList>
            <person name="Yamashiro T."/>
            <person name="Shiraishi A."/>
            <person name="Nakayama K."/>
            <person name="Satake H."/>
        </authorList>
    </citation>
    <scope>NUCLEOTIDE SEQUENCE</scope>
</reference>
<proteinExistence type="predicted"/>
<keyword evidence="3" id="KW-1185">Reference proteome</keyword>
<dbReference type="PANTHER" id="PTHR11439">
    <property type="entry name" value="GAG-POL-RELATED RETROTRANSPOSON"/>
    <property type="match status" value="1"/>
</dbReference>
<dbReference type="EMBL" id="BQNB010010591">
    <property type="protein sequence ID" value="GJS79339.1"/>
    <property type="molecule type" value="Genomic_DNA"/>
</dbReference>
<evidence type="ECO:0000256" key="1">
    <source>
        <dbReference type="SAM" id="MobiDB-lite"/>
    </source>
</evidence>